<evidence type="ECO:0000313" key="7">
    <source>
        <dbReference type="EMBL" id="RNE63946.1"/>
    </source>
</evidence>
<evidence type="ECO:0000256" key="2">
    <source>
        <dbReference type="ARBA" id="ARBA00022980"/>
    </source>
</evidence>
<dbReference type="Gene3D" id="3.90.1030.10">
    <property type="entry name" value="Ribosomal protein L17"/>
    <property type="match status" value="1"/>
</dbReference>
<evidence type="ECO:0000313" key="8">
    <source>
        <dbReference type="Proteomes" id="UP000279859"/>
    </source>
</evidence>
<comment type="subunit">
    <text evidence="4">Part of the 50S ribosomal subunit. Contacts protein L32.</text>
</comment>
<organism evidence="7 8">
    <name type="scientific">Cryobacterium tepidiphilum</name>
    <dbReference type="NCBI Taxonomy" id="2486026"/>
    <lineage>
        <taxon>Bacteria</taxon>
        <taxon>Bacillati</taxon>
        <taxon>Actinomycetota</taxon>
        <taxon>Actinomycetes</taxon>
        <taxon>Micrococcales</taxon>
        <taxon>Microbacteriaceae</taxon>
        <taxon>Cryobacterium</taxon>
    </lineage>
</organism>
<evidence type="ECO:0000256" key="4">
    <source>
        <dbReference type="HAMAP-Rule" id="MF_01368"/>
    </source>
</evidence>
<dbReference type="InterPro" id="IPR036373">
    <property type="entry name" value="Ribosomal_bL17_sf"/>
</dbReference>
<sequence>MPTPTKGPRLGGGPAHERLMLANLAAALFTHKSIKTTETKAKRLRPVAERLITFAKRGDLHARRRVLATISDKTVVHELFTQIAPQVAEREGGYTRITKLGFRKGDNASMVQIELVLEPVTPKVKKSASAASSAPAAAAPAADKTPADDATTDATEGASESELATDTNEVVDDAADETGTVTAADDAEADEASASTDAPAADTK</sequence>
<feature type="region of interest" description="Disordered" evidence="6">
    <location>
        <begin position="131"/>
        <end position="204"/>
    </location>
</feature>
<feature type="compositionally biased region" description="Low complexity" evidence="6">
    <location>
        <begin position="192"/>
        <end position="204"/>
    </location>
</feature>
<protein>
    <recommendedName>
        <fullName evidence="4">Large ribosomal subunit protein bL17</fullName>
    </recommendedName>
</protein>
<evidence type="ECO:0000256" key="6">
    <source>
        <dbReference type="SAM" id="MobiDB-lite"/>
    </source>
</evidence>
<dbReference type="EMBL" id="RDSR01000006">
    <property type="protein sequence ID" value="RNE63946.1"/>
    <property type="molecule type" value="Genomic_DNA"/>
</dbReference>
<dbReference type="Proteomes" id="UP000279859">
    <property type="component" value="Unassembled WGS sequence"/>
</dbReference>
<keyword evidence="3 4" id="KW-0687">Ribonucleoprotein</keyword>
<reference evidence="7 8" key="1">
    <citation type="submission" date="2018-11" db="EMBL/GenBank/DDBJ databases">
        <title>Cryobacterium sp. nov., isolated from rhizosphere soil of lettuce.</title>
        <authorList>
            <person name="Wang Y."/>
        </authorList>
    </citation>
    <scope>NUCLEOTIDE SEQUENCE [LARGE SCALE GENOMIC DNA]</scope>
    <source>
        <strain evidence="7 8">NEAU-85</strain>
    </source>
</reference>
<dbReference type="GO" id="GO:0003735">
    <property type="term" value="F:structural constituent of ribosome"/>
    <property type="evidence" value="ECO:0007669"/>
    <property type="project" value="InterPro"/>
</dbReference>
<dbReference type="HAMAP" id="MF_01368">
    <property type="entry name" value="Ribosomal_bL17"/>
    <property type="match status" value="1"/>
</dbReference>
<keyword evidence="8" id="KW-1185">Reference proteome</keyword>
<dbReference type="RefSeq" id="WP_123045218.1">
    <property type="nucleotide sequence ID" value="NZ_RDSR01000006.1"/>
</dbReference>
<comment type="similarity">
    <text evidence="1 4 5">Belongs to the bacterial ribosomal protein bL17 family.</text>
</comment>
<evidence type="ECO:0000256" key="5">
    <source>
        <dbReference type="RuleBase" id="RU000660"/>
    </source>
</evidence>
<dbReference type="Pfam" id="PF01196">
    <property type="entry name" value="Ribosomal_L17"/>
    <property type="match status" value="1"/>
</dbReference>
<dbReference type="AlphaFoldDB" id="A0A3M8LEN4"/>
<evidence type="ECO:0000256" key="1">
    <source>
        <dbReference type="ARBA" id="ARBA00008777"/>
    </source>
</evidence>
<name>A0A3M8LEN4_9MICO</name>
<dbReference type="InterPro" id="IPR047859">
    <property type="entry name" value="Ribosomal_bL17_CS"/>
</dbReference>
<dbReference type="NCBIfam" id="TIGR00059">
    <property type="entry name" value="L17"/>
    <property type="match status" value="1"/>
</dbReference>
<gene>
    <name evidence="4" type="primary">rplQ</name>
    <name evidence="7" type="ORF">EEJ31_05090</name>
</gene>
<dbReference type="GO" id="GO:0022625">
    <property type="term" value="C:cytosolic large ribosomal subunit"/>
    <property type="evidence" value="ECO:0007669"/>
    <property type="project" value="TreeGrafter"/>
</dbReference>
<proteinExistence type="inferred from homology"/>
<accession>A0A3M8LEN4</accession>
<dbReference type="FunFam" id="3.90.1030.10:FF:000001">
    <property type="entry name" value="50S ribosomal protein L17"/>
    <property type="match status" value="1"/>
</dbReference>
<dbReference type="PANTHER" id="PTHR14413">
    <property type="entry name" value="RIBOSOMAL PROTEIN L17"/>
    <property type="match status" value="1"/>
</dbReference>
<dbReference type="OrthoDB" id="9809073at2"/>
<comment type="caution">
    <text evidence="7">The sequence shown here is derived from an EMBL/GenBank/DDBJ whole genome shotgun (WGS) entry which is preliminary data.</text>
</comment>
<feature type="compositionally biased region" description="Low complexity" evidence="6">
    <location>
        <begin position="131"/>
        <end position="154"/>
    </location>
</feature>
<dbReference type="PANTHER" id="PTHR14413:SF16">
    <property type="entry name" value="LARGE RIBOSOMAL SUBUNIT PROTEIN BL17M"/>
    <property type="match status" value="1"/>
</dbReference>
<dbReference type="PROSITE" id="PS01167">
    <property type="entry name" value="RIBOSOMAL_L17"/>
    <property type="match status" value="1"/>
</dbReference>
<dbReference type="SUPFAM" id="SSF64263">
    <property type="entry name" value="Prokaryotic ribosomal protein L17"/>
    <property type="match status" value="1"/>
</dbReference>
<keyword evidence="2 4" id="KW-0689">Ribosomal protein</keyword>
<dbReference type="GO" id="GO:0006412">
    <property type="term" value="P:translation"/>
    <property type="evidence" value="ECO:0007669"/>
    <property type="project" value="UniProtKB-UniRule"/>
</dbReference>
<dbReference type="InterPro" id="IPR000456">
    <property type="entry name" value="Ribosomal_bL17"/>
</dbReference>
<evidence type="ECO:0000256" key="3">
    <source>
        <dbReference type="ARBA" id="ARBA00023274"/>
    </source>
</evidence>